<dbReference type="RefSeq" id="WP_054874135.1">
    <property type="nucleotide sequence ID" value="NZ_LKET01000023.1"/>
</dbReference>
<sequence length="110" mass="13163">MYCCPFFICSFVSSPIAFYKYPEVIVNSPYSYPYMYRKKKKDIAPNLQQTLDIINCFNPSVYNTYELKCIAAINTRKFIRDMLDIMIKDSHTYKKKYKKKLKAKKKHICE</sequence>
<organism evidence="1 2">
    <name type="scientific">Oxobacter pfennigii</name>
    <dbReference type="NCBI Taxonomy" id="36849"/>
    <lineage>
        <taxon>Bacteria</taxon>
        <taxon>Bacillati</taxon>
        <taxon>Bacillota</taxon>
        <taxon>Clostridia</taxon>
        <taxon>Eubacteriales</taxon>
        <taxon>Clostridiaceae</taxon>
        <taxon>Oxobacter</taxon>
    </lineage>
</organism>
<accession>A0A0P9AIV7</accession>
<keyword evidence="2" id="KW-1185">Reference proteome</keyword>
<protein>
    <submittedName>
        <fullName evidence="1">Uncharacterized protein</fullName>
    </submittedName>
</protein>
<comment type="caution">
    <text evidence="1">The sequence shown here is derived from an EMBL/GenBank/DDBJ whole genome shotgun (WGS) entry which is preliminary data.</text>
</comment>
<evidence type="ECO:0000313" key="2">
    <source>
        <dbReference type="Proteomes" id="UP000050326"/>
    </source>
</evidence>
<dbReference type="EMBL" id="LKET01000023">
    <property type="protein sequence ID" value="KPU45381.1"/>
    <property type="molecule type" value="Genomic_DNA"/>
</dbReference>
<proteinExistence type="predicted"/>
<name>A0A0P9AIV7_9CLOT</name>
<gene>
    <name evidence="1" type="ORF">OXPF_10280</name>
</gene>
<dbReference type="AlphaFoldDB" id="A0A0P9AIV7"/>
<dbReference type="Proteomes" id="UP000050326">
    <property type="component" value="Unassembled WGS sequence"/>
</dbReference>
<reference evidence="1 2" key="1">
    <citation type="submission" date="2015-09" db="EMBL/GenBank/DDBJ databases">
        <title>Genome sequence of Oxobacter pfennigii DSM 3222.</title>
        <authorList>
            <person name="Poehlein A."/>
            <person name="Bengelsdorf F.R."/>
            <person name="Schiel-Bengelsdorf B."/>
            <person name="Duerre P."/>
            <person name="Daniel R."/>
        </authorList>
    </citation>
    <scope>NUCLEOTIDE SEQUENCE [LARGE SCALE GENOMIC DNA]</scope>
    <source>
        <strain evidence="1 2">DSM 3222</strain>
    </source>
</reference>
<evidence type="ECO:0000313" key="1">
    <source>
        <dbReference type="EMBL" id="KPU45381.1"/>
    </source>
</evidence>